<dbReference type="InParanoid" id="A0A2K2CM89"/>
<evidence type="ECO:0000313" key="3">
    <source>
        <dbReference type="EnsemblPlants" id="PNT63142"/>
    </source>
</evidence>
<evidence type="ECO:0008006" key="5">
    <source>
        <dbReference type="Google" id="ProtNLM"/>
    </source>
</evidence>
<dbReference type="EnsemblPlants" id="PNT63142">
    <property type="protein sequence ID" value="PNT63142"/>
    <property type="gene ID" value="BRADI_4g12015v3"/>
</dbReference>
<keyword evidence="1" id="KW-0732">Signal</keyword>
<evidence type="ECO:0000313" key="2">
    <source>
        <dbReference type="EMBL" id="PNT63142.1"/>
    </source>
</evidence>
<organism evidence="2">
    <name type="scientific">Brachypodium distachyon</name>
    <name type="common">Purple false brome</name>
    <name type="synonym">Trachynia distachya</name>
    <dbReference type="NCBI Taxonomy" id="15368"/>
    <lineage>
        <taxon>Eukaryota</taxon>
        <taxon>Viridiplantae</taxon>
        <taxon>Streptophyta</taxon>
        <taxon>Embryophyta</taxon>
        <taxon>Tracheophyta</taxon>
        <taxon>Spermatophyta</taxon>
        <taxon>Magnoliopsida</taxon>
        <taxon>Liliopsida</taxon>
        <taxon>Poales</taxon>
        <taxon>Poaceae</taxon>
        <taxon>BOP clade</taxon>
        <taxon>Pooideae</taxon>
        <taxon>Stipodae</taxon>
        <taxon>Brachypodieae</taxon>
        <taxon>Brachypodium</taxon>
    </lineage>
</organism>
<evidence type="ECO:0000313" key="4">
    <source>
        <dbReference type="Proteomes" id="UP000008810"/>
    </source>
</evidence>
<name>A0A2K2CM89_BRADI</name>
<reference evidence="2" key="2">
    <citation type="submission" date="2017-06" db="EMBL/GenBank/DDBJ databases">
        <title>WGS assembly of Brachypodium distachyon.</title>
        <authorList>
            <consortium name="The International Brachypodium Initiative"/>
            <person name="Lucas S."/>
            <person name="Harmon-Smith M."/>
            <person name="Lail K."/>
            <person name="Tice H."/>
            <person name="Grimwood J."/>
            <person name="Bruce D."/>
            <person name="Barry K."/>
            <person name="Shu S."/>
            <person name="Lindquist E."/>
            <person name="Wang M."/>
            <person name="Pitluck S."/>
            <person name="Vogel J.P."/>
            <person name="Garvin D.F."/>
            <person name="Mockler T.C."/>
            <person name="Schmutz J."/>
            <person name="Rokhsar D."/>
            <person name="Bevan M.W."/>
        </authorList>
    </citation>
    <scope>NUCLEOTIDE SEQUENCE</scope>
    <source>
        <strain evidence="2">Bd21</strain>
    </source>
</reference>
<dbReference type="EMBL" id="CM000883">
    <property type="protein sequence ID" value="PNT63142.1"/>
    <property type="molecule type" value="Genomic_DNA"/>
</dbReference>
<accession>A0A2K2CM89</accession>
<dbReference type="Gramene" id="PNT63142">
    <property type="protein sequence ID" value="PNT63142"/>
    <property type="gene ID" value="BRADI_4g12015v3"/>
</dbReference>
<reference evidence="3" key="3">
    <citation type="submission" date="2018-08" db="UniProtKB">
        <authorList>
            <consortium name="EnsemblPlants"/>
        </authorList>
    </citation>
    <scope>IDENTIFICATION</scope>
    <source>
        <strain evidence="3">cv. Bd21</strain>
    </source>
</reference>
<protein>
    <recommendedName>
        <fullName evidence="5">Bifunctional inhibitor/plant lipid transfer protein/seed storage helical domain-containing protein</fullName>
    </recommendedName>
</protein>
<gene>
    <name evidence="2" type="ORF">BRADI_4g12015v3</name>
</gene>
<dbReference type="OrthoDB" id="715584at2759"/>
<feature type="chain" id="PRO_5036319167" description="Bifunctional inhibitor/plant lipid transfer protein/seed storage helical domain-containing protein" evidence="1">
    <location>
        <begin position="22"/>
        <end position="96"/>
    </location>
</feature>
<reference evidence="2 3" key="1">
    <citation type="journal article" date="2010" name="Nature">
        <title>Genome sequencing and analysis of the model grass Brachypodium distachyon.</title>
        <authorList>
            <consortium name="International Brachypodium Initiative"/>
        </authorList>
    </citation>
    <scope>NUCLEOTIDE SEQUENCE [LARGE SCALE GENOMIC DNA]</scope>
    <source>
        <strain evidence="2 3">Bd21</strain>
    </source>
</reference>
<dbReference type="AlphaFoldDB" id="A0A2K2CM89"/>
<proteinExistence type="predicted"/>
<evidence type="ECO:0000256" key="1">
    <source>
        <dbReference type="SAM" id="SignalP"/>
    </source>
</evidence>
<sequence>MAAGCAVLVIVLSTVGQPAMAADFLGLVVPTCSTSRYVCEQNCRDVCKDFAEKVLCEKLICGVQGTALQVLGKTCVDVFTPGCEKSCVQLCLAIPT</sequence>
<dbReference type="Proteomes" id="UP000008810">
    <property type="component" value="Chromosome 4"/>
</dbReference>
<keyword evidence="4" id="KW-1185">Reference proteome</keyword>
<feature type="signal peptide" evidence="1">
    <location>
        <begin position="1"/>
        <end position="21"/>
    </location>
</feature>